<organism evidence="1 2">
    <name type="scientific">Candidatus Nitrososphaera evergladensis SR1</name>
    <dbReference type="NCBI Taxonomy" id="1459636"/>
    <lineage>
        <taxon>Archaea</taxon>
        <taxon>Nitrososphaerota</taxon>
        <taxon>Nitrososphaeria</taxon>
        <taxon>Nitrososphaerales</taxon>
        <taxon>Nitrososphaeraceae</taxon>
        <taxon>Nitrososphaera</taxon>
    </lineage>
</organism>
<proteinExistence type="predicted"/>
<accession>A0A075MMM0</accession>
<reference evidence="1 2" key="1">
    <citation type="journal article" date="2014" name="PLoS ONE">
        <title>Genome Sequence of Candidatus Nitrososphaera evergladensis from Group I.1b Enriched from Everglades Soil Reveals Novel Genomic Features of the Ammonia-Oxidizing Archaea.</title>
        <authorList>
            <person name="Zhalnina K.V."/>
            <person name="Dias R."/>
            <person name="Leonard M.T."/>
            <person name="Dorr de Quadros P."/>
            <person name="Camargo F.A."/>
            <person name="Drew J.C."/>
            <person name="Farmerie W.G."/>
            <person name="Daroub S.H."/>
            <person name="Triplett E.W."/>
        </authorList>
    </citation>
    <scope>NUCLEOTIDE SEQUENCE [LARGE SCALE GENOMIC DNA]</scope>
    <source>
        <strain evidence="1 2">SR1</strain>
    </source>
</reference>
<dbReference type="KEGG" id="nev:NTE_00303"/>
<name>A0A075MMM0_9ARCH</name>
<gene>
    <name evidence="1" type="ORF">NTE_00303</name>
</gene>
<sequence>MLAGDKCIVPTLTIAAVDLPSPIQVKTWLEDWEESAGGTWNEPNWSANPYRITVTGLTATQVQDAVESTLDAYNDQVGAGKKYLSYTVA</sequence>
<evidence type="ECO:0000313" key="1">
    <source>
        <dbReference type="EMBL" id="AIF82385.1"/>
    </source>
</evidence>
<dbReference type="EMBL" id="CP007174">
    <property type="protein sequence ID" value="AIF82385.1"/>
    <property type="molecule type" value="Genomic_DNA"/>
</dbReference>
<keyword evidence="2" id="KW-1185">Reference proteome</keyword>
<dbReference type="AlphaFoldDB" id="A0A075MMM0"/>
<protein>
    <submittedName>
        <fullName evidence="1">Uncharacterized protein</fullName>
    </submittedName>
</protein>
<dbReference type="Proteomes" id="UP000028194">
    <property type="component" value="Chromosome"/>
</dbReference>
<dbReference type="HOGENOM" id="CLU_2565867_0_0_2"/>
<evidence type="ECO:0000313" key="2">
    <source>
        <dbReference type="Proteomes" id="UP000028194"/>
    </source>
</evidence>